<dbReference type="AlphaFoldDB" id="A0A2S8F4G5"/>
<protein>
    <submittedName>
        <fullName evidence="1">Uncharacterized protein</fullName>
    </submittedName>
</protein>
<accession>A0A2S8F4G5</accession>
<proteinExistence type="predicted"/>
<comment type="caution">
    <text evidence="1">The sequence shown here is derived from an EMBL/GenBank/DDBJ whole genome shotgun (WGS) entry which is preliminary data.</text>
</comment>
<organism evidence="1 2">
    <name type="scientific">Blastopirellula marina</name>
    <dbReference type="NCBI Taxonomy" id="124"/>
    <lineage>
        <taxon>Bacteria</taxon>
        <taxon>Pseudomonadati</taxon>
        <taxon>Planctomycetota</taxon>
        <taxon>Planctomycetia</taxon>
        <taxon>Pirellulales</taxon>
        <taxon>Pirellulaceae</taxon>
        <taxon>Blastopirellula</taxon>
    </lineage>
</organism>
<gene>
    <name evidence="1" type="ORF">C5Y98_27630</name>
</gene>
<evidence type="ECO:0000313" key="2">
    <source>
        <dbReference type="Proteomes" id="UP000239388"/>
    </source>
</evidence>
<dbReference type="EMBL" id="PUIB01000028">
    <property type="protein sequence ID" value="PQO27030.1"/>
    <property type="molecule type" value="Genomic_DNA"/>
</dbReference>
<reference evidence="1 2" key="1">
    <citation type="submission" date="2018-02" db="EMBL/GenBank/DDBJ databases">
        <title>Comparative genomes isolates from brazilian mangrove.</title>
        <authorList>
            <person name="Araujo J.E."/>
            <person name="Taketani R.G."/>
            <person name="Silva M.C.P."/>
            <person name="Loureco M.V."/>
            <person name="Andreote F.D."/>
        </authorList>
    </citation>
    <scope>NUCLEOTIDE SEQUENCE [LARGE SCALE GENOMIC DNA]</scope>
    <source>
        <strain evidence="1 2">NAP PRIS-MGV</strain>
    </source>
</reference>
<sequence length="352" mass="40702">MRWNGKPLFQPAGGFRMTLRTIRTSWLLLALTLVLASSAMSISLAEVAAPEQAQDAAQDAIRLAQANPPNRKFADGVLTTVPMQYEAKDTFSQTEQYQDIIKGIPNLKWTPNFMSESRTLEAMASKVIFRRDVWGLEFSFKPVRMLEVGVPQPSGKLQKKLIWYMVYKVTNHGEPLRRVPVKDKFDNVRYEVKQIEGLPSAPIRFFPRFVLEAQDTKVKKEYLDRIIPAAMEAISQRETGGTKLYNSVEISRFDIPVTTEDQDNSIWGVVMWEDVDPETDFFSIYIDGLTNAFRWSDKDEQYDASADPLTYRQYQQKTLKLNFWRPGDRLDENEREIRFGAPGQVDYEWIFR</sequence>
<name>A0A2S8F4G5_9BACT</name>
<evidence type="ECO:0000313" key="1">
    <source>
        <dbReference type="EMBL" id="PQO27030.1"/>
    </source>
</evidence>
<dbReference type="Proteomes" id="UP000239388">
    <property type="component" value="Unassembled WGS sequence"/>
</dbReference>